<dbReference type="eggNOG" id="ENOG502RYN9">
    <property type="taxonomic scope" value="Eukaryota"/>
</dbReference>
<accession>U4LYJ4</accession>
<dbReference type="EMBL" id="HF936663">
    <property type="protein sequence ID" value="CCX34923.1"/>
    <property type="molecule type" value="Genomic_DNA"/>
</dbReference>
<feature type="compositionally biased region" description="Low complexity" evidence="1">
    <location>
        <begin position="221"/>
        <end position="231"/>
    </location>
</feature>
<organism evidence="3 4">
    <name type="scientific">Pyronema omphalodes (strain CBS 100304)</name>
    <name type="common">Pyronema confluens</name>
    <dbReference type="NCBI Taxonomy" id="1076935"/>
    <lineage>
        <taxon>Eukaryota</taxon>
        <taxon>Fungi</taxon>
        <taxon>Dikarya</taxon>
        <taxon>Ascomycota</taxon>
        <taxon>Pezizomycotina</taxon>
        <taxon>Pezizomycetes</taxon>
        <taxon>Pezizales</taxon>
        <taxon>Pyronemataceae</taxon>
        <taxon>Pyronema</taxon>
    </lineage>
</organism>
<keyword evidence="4" id="KW-1185">Reference proteome</keyword>
<evidence type="ECO:0000256" key="1">
    <source>
        <dbReference type="SAM" id="MobiDB-lite"/>
    </source>
</evidence>
<feature type="signal peptide" evidence="2">
    <location>
        <begin position="1"/>
        <end position="19"/>
    </location>
</feature>
<dbReference type="Gene3D" id="2.70.50.70">
    <property type="match status" value="1"/>
</dbReference>
<dbReference type="OrthoDB" id="2342176at2759"/>
<evidence type="ECO:0000256" key="2">
    <source>
        <dbReference type="SAM" id="SignalP"/>
    </source>
</evidence>
<protein>
    <submittedName>
        <fullName evidence="3">Uncharacterized protein</fullName>
    </submittedName>
</protein>
<dbReference type="PANTHER" id="PTHR36182">
    <property type="entry name" value="PROTEIN, PUTATIVE (AFU_ORTHOLOGUE AFUA_6G10930)-RELATED"/>
    <property type="match status" value="1"/>
</dbReference>
<proteinExistence type="predicted"/>
<gene>
    <name evidence="3" type="ORF">PCON_04599</name>
</gene>
<dbReference type="STRING" id="1076935.U4LYJ4"/>
<feature type="compositionally biased region" description="Low complexity" evidence="1">
    <location>
        <begin position="300"/>
        <end position="314"/>
    </location>
</feature>
<sequence>MLFSKSILMAAGLIASASAHMAMSDPAPLAYKANKNTVTVDYSYTSPLSASGSDFPCKGHLNLLGTPEGVPTAEWTAGSTATFTVAPGGARHEGGSCQASISEDGGKTFKVMKTYIGNCPAASGGTFTFNVPAGAKSGTAVFAWTWFNKVGNREMYMNCAAVNIKGGTGAGISSLPDMFVANIGNGCSSNAESTGDLEIPNPGADVQRDSTKTGPPVGNCAKAAAPAPGAGDNKGVYPAPGAPSATGGAPAPAPTSSAPADGGAPAPAPTSSAPADGGAGGNVGGTPTQTYDDGKYRPKPTGAASAAPIDAPAAAPTPAPAPSDSPAAGGDQGQEYDIVMVIDGKTQTGKAYLTQPTPTPKGKFKRAVNFRA</sequence>
<reference evidence="3 4" key="1">
    <citation type="journal article" date="2013" name="PLoS Genet.">
        <title>The genome and development-dependent transcriptomes of Pyronema confluens: a window into fungal evolution.</title>
        <authorList>
            <person name="Traeger S."/>
            <person name="Altegoer F."/>
            <person name="Freitag M."/>
            <person name="Gabaldon T."/>
            <person name="Kempken F."/>
            <person name="Kumar A."/>
            <person name="Marcet-Houben M."/>
            <person name="Poggeler S."/>
            <person name="Stajich J.E."/>
            <person name="Nowrousian M."/>
        </authorList>
    </citation>
    <scope>NUCLEOTIDE SEQUENCE [LARGE SCALE GENOMIC DNA]</scope>
    <source>
        <strain evidence="4">CBS 100304</strain>
        <tissue evidence="3">Vegetative mycelium</tissue>
    </source>
</reference>
<dbReference type="PANTHER" id="PTHR36182:SF1">
    <property type="entry name" value="PROTEIN, PUTATIVE (AFU_ORTHOLOGUE AFUA_6G10930)-RELATED"/>
    <property type="match status" value="1"/>
</dbReference>
<keyword evidence="2" id="KW-0732">Signal</keyword>
<feature type="chain" id="PRO_5004651919" evidence="2">
    <location>
        <begin position="20"/>
        <end position="372"/>
    </location>
</feature>
<evidence type="ECO:0000313" key="3">
    <source>
        <dbReference type="EMBL" id="CCX34923.1"/>
    </source>
</evidence>
<evidence type="ECO:0000313" key="4">
    <source>
        <dbReference type="Proteomes" id="UP000018144"/>
    </source>
</evidence>
<dbReference type="OMA" id="AGTICRW"/>
<feature type="region of interest" description="Disordered" evidence="1">
    <location>
        <begin position="192"/>
        <end position="337"/>
    </location>
</feature>
<name>U4LYJ4_PYROM</name>
<feature type="compositionally biased region" description="Low complexity" evidence="1">
    <location>
        <begin position="238"/>
        <end position="276"/>
    </location>
</feature>
<dbReference type="Proteomes" id="UP000018144">
    <property type="component" value="Unassembled WGS sequence"/>
</dbReference>
<dbReference type="AlphaFoldDB" id="U4LYJ4"/>